<feature type="non-terminal residue" evidence="1">
    <location>
        <position position="1"/>
    </location>
</feature>
<sequence length="162" mass="18421">ASIKHADARRAIDFVAGKDIPVTAQILHIDRQVHCTLTAIDQNRNAACMGKLHDLLDRDHRAECIRHMRDGNEFGTFAQALLELFDVENTVIVDWCENQFRALAFAYEMPRHDVGMMLHDREQDFIALADERHSIAISDGIDCLCRILGEDDLVHRTGIEKT</sequence>
<gene>
    <name evidence="1" type="primary">csdB</name>
</gene>
<feature type="non-terminal residue" evidence="1">
    <location>
        <position position="162"/>
    </location>
</feature>
<organism evidence="1">
    <name type="scientific">Brucella canis</name>
    <dbReference type="NCBI Taxonomy" id="36855"/>
    <lineage>
        <taxon>Bacteria</taxon>
        <taxon>Pseudomonadati</taxon>
        <taxon>Pseudomonadota</taxon>
        <taxon>Alphaproteobacteria</taxon>
        <taxon>Hyphomicrobiales</taxon>
        <taxon>Brucellaceae</taxon>
        <taxon>Brucella/Ochrobactrum group</taxon>
        <taxon>Brucella</taxon>
    </lineage>
</organism>
<proteinExistence type="predicted"/>
<dbReference type="AlphaFoldDB" id="B1GUH3"/>
<accession>B1GUH3</accession>
<name>B1GUH3_BRUCA</name>
<dbReference type="EMBL" id="AM884758">
    <property type="protein sequence ID" value="CAP05223.1"/>
    <property type="molecule type" value="Genomic_DNA"/>
</dbReference>
<protein>
    <submittedName>
        <fullName evidence="1">Cysteine desulfhydrase</fullName>
    </submittedName>
</protein>
<reference evidence="1" key="2">
    <citation type="submission" date="2008-03" db="EMBL/GenBank/DDBJ databases">
        <title>Identification of a novel Brucella strain.</title>
        <authorList>
            <person name="Adrian W."/>
            <person name="Barun D."/>
        </authorList>
    </citation>
    <scope>NUCLEOTIDE SEQUENCE</scope>
    <source>
        <strain evidence="1">RM 6/66</strain>
    </source>
</reference>
<reference evidence="1" key="1">
    <citation type="submission" date="2007-09" db="EMBL/GenBank/DDBJ databases">
        <authorList>
            <person name="Whatmore A.M."/>
        </authorList>
    </citation>
    <scope>NUCLEOTIDE SEQUENCE</scope>
    <source>
        <strain evidence="1">RM 6/66</strain>
    </source>
</reference>
<evidence type="ECO:0000313" key="1">
    <source>
        <dbReference type="EMBL" id="CAP05223.1"/>
    </source>
</evidence>